<keyword evidence="2" id="KW-1185">Reference proteome</keyword>
<dbReference type="EMBL" id="JAMSHJ010000004">
    <property type="protein sequence ID" value="KAI5422925.1"/>
    <property type="molecule type" value="Genomic_DNA"/>
</dbReference>
<comment type="caution">
    <text evidence="1">The sequence shown here is derived from an EMBL/GenBank/DDBJ whole genome shotgun (WGS) entry which is preliminary data.</text>
</comment>
<evidence type="ECO:0000313" key="2">
    <source>
        <dbReference type="Proteomes" id="UP001058974"/>
    </source>
</evidence>
<dbReference type="Gramene" id="Psat04G0607900-T1">
    <property type="protein sequence ID" value="KAI5422925.1"/>
    <property type="gene ID" value="KIW84_046079"/>
</dbReference>
<protein>
    <submittedName>
        <fullName evidence="1">Uncharacterized protein</fullName>
    </submittedName>
</protein>
<organism evidence="1 2">
    <name type="scientific">Pisum sativum</name>
    <name type="common">Garden pea</name>
    <name type="synonym">Lathyrus oleraceus</name>
    <dbReference type="NCBI Taxonomy" id="3888"/>
    <lineage>
        <taxon>Eukaryota</taxon>
        <taxon>Viridiplantae</taxon>
        <taxon>Streptophyta</taxon>
        <taxon>Embryophyta</taxon>
        <taxon>Tracheophyta</taxon>
        <taxon>Spermatophyta</taxon>
        <taxon>Magnoliopsida</taxon>
        <taxon>eudicotyledons</taxon>
        <taxon>Gunneridae</taxon>
        <taxon>Pentapetalae</taxon>
        <taxon>rosids</taxon>
        <taxon>fabids</taxon>
        <taxon>Fabales</taxon>
        <taxon>Fabaceae</taxon>
        <taxon>Papilionoideae</taxon>
        <taxon>50 kb inversion clade</taxon>
        <taxon>NPAAA clade</taxon>
        <taxon>Hologalegina</taxon>
        <taxon>IRL clade</taxon>
        <taxon>Fabeae</taxon>
        <taxon>Lathyrus</taxon>
    </lineage>
</organism>
<reference evidence="1 2" key="1">
    <citation type="journal article" date="2022" name="Nat. Genet.">
        <title>Improved pea reference genome and pan-genome highlight genomic features and evolutionary characteristics.</title>
        <authorList>
            <person name="Yang T."/>
            <person name="Liu R."/>
            <person name="Luo Y."/>
            <person name="Hu S."/>
            <person name="Wang D."/>
            <person name="Wang C."/>
            <person name="Pandey M.K."/>
            <person name="Ge S."/>
            <person name="Xu Q."/>
            <person name="Li N."/>
            <person name="Li G."/>
            <person name="Huang Y."/>
            <person name="Saxena R.K."/>
            <person name="Ji Y."/>
            <person name="Li M."/>
            <person name="Yan X."/>
            <person name="He Y."/>
            <person name="Liu Y."/>
            <person name="Wang X."/>
            <person name="Xiang C."/>
            <person name="Varshney R.K."/>
            <person name="Ding H."/>
            <person name="Gao S."/>
            <person name="Zong X."/>
        </authorList>
    </citation>
    <scope>NUCLEOTIDE SEQUENCE [LARGE SCALE GENOMIC DNA]</scope>
    <source>
        <strain evidence="1 2">cv. Zhongwan 6</strain>
    </source>
</reference>
<sequence>MTLNEVVADVRLKYGTDILGYRAFKARQLTRHIVEGDSSKQYNFLWSYGAELRRVSPGNTFKININSPVPGLPPKFERSSSHMNKLQVSSLCQNGHLQESFPLLDLMCLEEDGIGVKKEISNTVDEERGFVNDYGRNGIPKQL</sequence>
<accession>A0A9D4XPV5</accession>
<evidence type="ECO:0000313" key="1">
    <source>
        <dbReference type="EMBL" id="KAI5422925.1"/>
    </source>
</evidence>
<dbReference type="Proteomes" id="UP001058974">
    <property type="component" value="Chromosome 4"/>
</dbReference>
<dbReference type="AlphaFoldDB" id="A0A9D4XPV5"/>
<proteinExistence type="predicted"/>
<name>A0A9D4XPV5_PEA</name>
<gene>
    <name evidence="1" type="ORF">KIW84_046079</name>
</gene>